<protein>
    <recommendedName>
        <fullName evidence="3">DUF4956 domain-containing protein</fullName>
    </recommendedName>
</protein>
<feature type="transmembrane region" description="Helical" evidence="1">
    <location>
        <begin position="7"/>
        <end position="23"/>
    </location>
</feature>
<name>A0A6J4TX18_9BACT</name>
<keyword evidence="1" id="KW-1133">Transmembrane helix</keyword>
<evidence type="ECO:0000256" key="1">
    <source>
        <dbReference type="SAM" id="Phobius"/>
    </source>
</evidence>
<dbReference type="InterPro" id="IPR032531">
    <property type="entry name" value="DUF4956"/>
</dbReference>
<feature type="transmembrane region" description="Helical" evidence="1">
    <location>
        <begin position="102"/>
        <end position="118"/>
    </location>
</feature>
<reference evidence="2" key="1">
    <citation type="submission" date="2020-02" db="EMBL/GenBank/DDBJ databases">
        <authorList>
            <person name="Meier V. D."/>
        </authorList>
    </citation>
    <scope>NUCLEOTIDE SEQUENCE</scope>
    <source>
        <strain evidence="2">AVDCRST_MAG49</strain>
    </source>
</reference>
<accession>A0A6J4TX18</accession>
<dbReference type="Pfam" id="PF16316">
    <property type="entry name" value="DUF4956"/>
    <property type="match status" value="1"/>
</dbReference>
<dbReference type="EMBL" id="CADCWG010000009">
    <property type="protein sequence ID" value="CAA9534088.1"/>
    <property type="molecule type" value="Genomic_DNA"/>
</dbReference>
<keyword evidence="1" id="KW-0472">Membrane</keyword>
<evidence type="ECO:0008006" key="3">
    <source>
        <dbReference type="Google" id="ProtNLM"/>
    </source>
</evidence>
<proteinExistence type="predicted"/>
<dbReference type="AlphaFoldDB" id="A0A6J4TX18"/>
<keyword evidence="1" id="KW-0812">Transmembrane</keyword>
<gene>
    <name evidence="2" type="ORF">AVDCRST_MAG49-124</name>
</gene>
<feature type="transmembrane region" description="Helical" evidence="1">
    <location>
        <begin position="43"/>
        <end position="69"/>
    </location>
</feature>
<organism evidence="2">
    <name type="scientific">uncultured Thermomicrobiales bacterium</name>
    <dbReference type="NCBI Taxonomy" id="1645740"/>
    <lineage>
        <taxon>Bacteria</taxon>
        <taxon>Pseudomonadati</taxon>
        <taxon>Thermomicrobiota</taxon>
        <taxon>Thermomicrobia</taxon>
        <taxon>Thermomicrobiales</taxon>
        <taxon>environmental samples</taxon>
    </lineage>
</organism>
<evidence type="ECO:0000313" key="2">
    <source>
        <dbReference type="EMBL" id="CAA9534088.1"/>
    </source>
</evidence>
<sequence length="201" mass="21509">MSHLITIAANLVAISVLVFGIYFPRHRHRDMVVAYLGINAGVLAIAAVLSSVDASIGLGIGLFGVLSIIRLRSDELSQRQVAYYFASLALGLLGGTEVADHGVTLALMGVLLLALWFADHPRLLGRYRVQVLTLDRAFVDEQQLAAYLSTLLGGRVRGVTIRRVDLVNDTTTLEVRFEVAAGNAQTGRDAPLAAATNAAWG</sequence>